<reference evidence="1" key="1">
    <citation type="journal article" date="2021" name="Environ. Microbiol.">
        <title>Gene family expansions and transcriptome signatures uncover fungal adaptations to wood decay.</title>
        <authorList>
            <person name="Hage H."/>
            <person name="Miyauchi S."/>
            <person name="Viragh M."/>
            <person name="Drula E."/>
            <person name="Min B."/>
            <person name="Chaduli D."/>
            <person name="Navarro D."/>
            <person name="Favel A."/>
            <person name="Norest M."/>
            <person name="Lesage-Meessen L."/>
            <person name="Balint B."/>
            <person name="Merenyi Z."/>
            <person name="de Eugenio L."/>
            <person name="Morin E."/>
            <person name="Martinez A.T."/>
            <person name="Baldrian P."/>
            <person name="Stursova M."/>
            <person name="Martinez M.J."/>
            <person name="Novotny C."/>
            <person name="Magnuson J.K."/>
            <person name="Spatafora J.W."/>
            <person name="Maurice S."/>
            <person name="Pangilinan J."/>
            <person name="Andreopoulos W."/>
            <person name="LaButti K."/>
            <person name="Hundley H."/>
            <person name="Na H."/>
            <person name="Kuo A."/>
            <person name="Barry K."/>
            <person name="Lipzen A."/>
            <person name="Henrissat B."/>
            <person name="Riley R."/>
            <person name="Ahrendt S."/>
            <person name="Nagy L.G."/>
            <person name="Grigoriev I.V."/>
            <person name="Martin F."/>
            <person name="Rosso M.N."/>
        </authorList>
    </citation>
    <scope>NUCLEOTIDE SEQUENCE</scope>
    <source>
        <strain evidence="1">CBS 384.51</strain>
    </source>
</reference>
<comment type="caution">
    <text evidence="1">The sequence shown here is derived from an EMBL/GenBank/DDBJ whole genome shotgun (WGS) entry which is preliminary data.</text>
</comment>
<protein>
    <submittedName>
        <fullName evidence="1">Uncharacterized protein</fullName>
    </submittedName>
</protein>
<evidence type="ECO:0000313" key="2">
    <source>
        <dbReference type="Proteomes" id="UP001055072"/>
    </source>
</evidence>
<dbReference type="EMBL" id="MU274931">
    <property type="protein sequence ID" value="KAI0085400.1"/>
    <property type="molecule type" value="Genomic_DNA"/>
</dbReference>
<keyword evidence="2" id="KW-1185">Reference proteome</keyword>
<dbReference type="Proteomes" id="UP001055072">
    <property type="component" value="Unassembled WGS sequence"/>
</dbReference>
<proteinExistence type="predicted"/>
<accession>A0ACB8TTN9</accession>
<name>A0ACB8TTN9_9APHY</name>
<organism evidence="1 2">
    <name type="scientific">Irpex rosettiformis</name>
    <dbReference type="NCBI Taxonomy" id="378272"/>
    <lineage>
        <taxon>Eukaryota</taxon>
        <taxon>Fungi</taxon>
        <taxon>Dikarya</taxon>
        <taxon>Basidiomycota</taxon>
        <taxon>Agaricomycotina</taxon>
        <taxon>Agaricomycetes</taxon>
        <taxon>Polyporales</taxon>
        <taxon>Irpicaceae</taxon>
        <taxon>Irpex</taxon>
    </lineage>
</organism>
<gene>
    <name evidence="1" type="ORF">BDY19DRAFT_1059590</name>
</gene>
<evidence type="ECO:0000313" key="1">
    <source>
        <dbReference type="EMBL" id="KAI0085400.1"/>
    </source>
</evidence>
<sequence length="404" mass="45299">MSYRRRKRSIRRPHLPLEQHEGLYVTGSNDEGAEEQQQEQGVPSKSPLDGEVREREIWDSFREEHYEVVEQLPLSLHRAYALIRELDQQVHDYNDQLSHSLKLYASRRNSIAQAAVDTSDVTMDVNDTSLDEAATSSPQRSTRISSKRFQQSMSREAALPPSTRELLKRIAQLSEDVMSASYEKLSLARFACDLIDRHTRDLERATKEQETSLSVGLRPGTHPASIILPDVVVPPAIRAPRVIHSPIPDDEDFPDQPSAPPEAELAIDTERDVNSAVSEKSARTGKRPRGRSHRKKEGSTAPKGSSSSPHRPGITLTLPPLASIKAHTEALQKPMDPILDDEPRYCYCNGVSAGDMIACDAAGCKYQWFHMECLQMKEAPPGEYICPDCLHSAASKPVRKRKRR</sequence>